<gene>
    <name evidence="2" type="ORF">SanaruYs_17960</name>
</gene>
<accession>A0A401U9L5</accession>
<protein>
    <recommendedName>
        <fullName evidence="1">HTH marR-type domain-containing protein</fullName>
    </recommendedName>
</protein>
<sequence>MLSFYLIPLDIEMSHQPSILPLVEQWEAFVKAKAGTTVDDFAKWILLKEKPESIPTKNTTPFYDPLLQEAQLQGDYPAIPTSQGLAIHIVIRLFKAIRFYFKPTLQKHGFKSLEEFLFLATLSWKNNISKKTLCRTNMTDIPTGIDIIKRLIQQGLVGEQENPEDKREKLLLATDLGKQKLFQLFSDPEGSADVMADMNTEERLIFMRMIDRLNNFHTKVYHQQIDDR</sequence>
<dbReference type="Proteomes" id="UP000288227">
    <property type="component" value="Unassembled WGS sequence"/>
</dbReference>
<dbReference type="OrthoDB" id="961069at2"/>
<dbReference type="GO" id="GO:0003700">
    <property type="term" value="F:DNA-binding transcription factor activity"/>
    <property type="evidence" value="ECO:0007669"/>
    <property type="project" value="InterPro"/>
</dbReference>
<dbReference type="SMART" id="SM00347">
    <property type="entry name" value="HTH_MARR"/>
    <property type="match status" value="1"/>
</dbReference>
<name>A0A401U9L5_9BACT</name>
<dbReference type="Gene3D" id="1.10.10.10">
    <property type="entry name" value="Winged helix-like DNA-binding domain superfamily/Winged helix DNA-binding domain"/>
    <property type="match status" value="1"/>
</dbReference>
<proteinExistence type="predicted"/>
<evidence type="ECO:0000313" key="2">
    <source>
        <dbReference type="EMBL" id="GCC51570.1"/>
    </source>
</evidence>
<organism evidence="2 3">
    <name type="scientific">Chryseotalea sanaruensis</name>
    <dbReference type="NCBI Taxonomy" id="2482724"/>
    <lineage>
        <taxon>Bacteria</taxon>
        <taxon>Pseudomonadati</taxon>
        <taxon>Bacteroidota</taxon>
        <taxon>Cytophagia</taxon>
        <taxon>Cytophagales</taxon>
        <taxon>Chryseotaleaceae</taxon>
        <taxon>Chryseotalea</taxon>
    </lineage>
</organism>
<feature type="domain" description="HTH marR-type" evidence="1">
    <location>
        <begin position="103"/>
        <end position="203"/>
    </location>
</feature>
<dbReference type="Pfam" id="PF13463">
    <property type="entry name" value="HTH_27"/>
    <property type="match status" value="1"/>
</dbReference>
<reference evidence="2 3" key="1">
    <citation type="submission" date="2018-11" db="EMBL/GenBank/DDBJ databases">
        <title>Chryseotalea sanarue gen. nov., sp., nov., a member of the family Cytophagaceae, isolated from a brackish lake in Hamamatsu Japan.</title>
        <authorList>
            <person name="Maejima Y."/>
            <person name="Iino T."/>
            <person name="Muraguchi Y."/>
            <person name="Fukuda K."/>
            <person name="Ohkuma M."/>
            <person name="Moriuchi R."/>
            <person name="Dohra H."/>
            <person name="Kimbara K."/>
            <person name="Shintani M."/>
        </authorList>
    </citation>
    <scope>NUCLEOTIDE SEQUENCE [LARGE SCALE GENOMIC DNA]</scope>
    <source>
        <strain evidence="2 3">Ys</strain>
    </source>
</reference>
<evidence type="ECO:0000259" key="1">
    <source>
        <dbReference type="SMART" id="SM00347"/>
    </source>
</evidence>
<dbReference type="AlphaFoldDB" id="A0A401U9L5"/>
<comment type="caution">
    <text evidence="2">The sequence shown here is derived from an EMBL/GenBank/DDBJ whole genome shotgun (WGS) entry which is preliminary data.</text>
</comment>
<dbReference type="InterPro" id="IPR000835">
    <property type="entry name" value="HTH_MarR-typ"/>
</dbReference>
<evidence type="ECO:0000313" key="3">
    <source>
        <dbReference type="Proteomes" id="UP000288227"/>
    </source>
</evidence>
<keyword evidence="3" id="KW-1185">Reference proteome</keyword>
<dbReference type="RefSeq" id="WP_127122226.1">
    <property type="nucleotide sequence ID" value="NZ_BHXQ01000003.1"/>
</dbReference>
<dbReference type="InterPro" id="IPR036388">
    <property type="entry name" value="WH-like_DNA-bd_sf"/>
</dbReference>
<dbReference type="EMBL" id="BHXQ01000003">
    <property type="protein sequence ID" value="GCC51570.1"/>
    <property type="molecule type" value="Genomic_DNA"/>
</dbReference>
<dbReference type="InterPro" id="IPR036390">
    <property type="entry name" value="WH_DNA-bd_sf"/>
</dbReference>
<dbReference type="SUPFAM" id="SSF46785">
    <property type="entry name" value="Winged helix' DNA-binding domain"/>
    <property type="match status" value="1"/>
</dbReference>